<dbReference type="EMBL" id="SNRY01000009">
    <property type="protein sequence ID" value="KAA6351755.1"/>
    <property type="molecule type" value="Genomic_DNA"/>
</dbReference>
<accession>A0A5J4T2T2</accession>
<dbReference type="Pfam" id="PF16147">
    <property type="entry name" value="DUF4855"/>
    <property type="match status" value="1"/>
</dbReference>
<reference evidence="1" key="1">
    <citation type="submission" date="2019-03" db="EMBL/GenBank/DDBJ databases">
        <title>Single cell metagenomics reveals metabolic interactions within the superorganism composed of flagellate Streblomastix strix and complex community of Bacteroidetes bacteria on its surface.</title>
        <authorList>
            <person name="Treitli S.C."/>
            <person name="Kolisko M."/>
            <person name="Husnik F."/>
            <person name="Keeling P."/>
            <person name="Hampl V."/>
        </authorList>
    </citation>
    <scope>NUCLEOTIDE SEQUENCE</scope>
    <source>
        <strain evidence="1">STM</strain>
    </source>
</reference>
<organism evidence="1">
    <name type="scientific">termite gut metagenome</name>
    <dbReference type="NCBI Taxonomy" id="433724"/>
    <lineage>
        <taxon>unclassified sequences</taxon>
        <taxon>metagenomes</taxon>
        <taxon>organismal metagenomes</taxon>
    </lineage>
</organism>
<evidence type="ECO:0008006" key="2">
    <source>
        <dbReference type="Google" id="ProtNLM"/>
    </source>
</evidence>
<gene>
    <name evidence="1" type="ORF">EZS27_000880</name>
</gene>
<sequence length="389" mass="44924">MKKCIILSLCLCCLFACGEDEARPIPTYPGTGDTDDLTTELYDWEKNRKEIIGSTDMVLLYGGGHHRNPHEWDKSRLNPYVKYVDTGGTSHWMFDSFLFLEIMDQGEMGANKMFANGYGLESANKTDWNNLINYYFQSNTGIGALDASIGEAISVLGSPQQKRQIVLCIPEPIVYQHPGQSTSSTKYWGMVDNKTLDFLNPNDRIKACQWYIDQVRAKFNEKKYQHVELAGFYWIAEKATDTRTILNKIATYLNKMNYSFNWIPYYGADGYNQWNSLGFNYAYLQPNYFFNESVPDSRLRDACQQALDNNMNMELEFDDNALASRGKSYRLRNYMDVFKEYRIWEKKRLAYYQGGASLLALKNSGNTADTQLYHEFCTFVISRPIRSSH</sequence>
<proteinExistence type="predicted"/>
<protein>
    <recommendedName>
        <fullName evidence="2">DUF4855 domain-containing protein</fullName>
    </recommendedName>
</protein>
<name>A0A5J4T2T2_9ZZZZ</name>
<dbReference type="InterPro" id="IPR032329">
    <property type="entry name" value="DUF4855"/>
</dbReference>
<comment type="caution">
    <text evidence="1">The sequence shown here is derived from an EMBL/GenBank/DDBJ whole genome shotgun (WGS) entry which is preliminary data.</text>
</comment>
<evidence type="ECO:0000313" key="1">
    <source>
        <dbReference type="EMBL" id="KAA6351755.1"/>
    </source>
</evidence>
<dbReference type="AlphaFoldDB" id="A0A5J4T2T2"/>